<name>E8UYA8_TERSS</name>
<dbReference type="KEGG" id="tsa:AciPR4_0077"/>
<dbReference type="Proteomes" id="UP000006844">
    <property type="component" value="Chromosome"/>
</dbReference>
<dbReference type="STRING" id="401053.AciPR4_0077"/>
<reference evidence="1 2" key="1">
    <citation type="journal article" date="2012" name="Stand. Genomic Sci.">
        <title>Complete genome sequence of Terriglobus saanensis type strain SP1PR4(T), an Acidobacteria from tundra soil.</title>
        <authorList>
            <person name="Rawat S.R."/>
            <person name="Mannisto M.K."/>
            <person name="Starovoytov V."/>
            <person name="Goodwin L."/>
            <person name="Nolan M."/>
            <person name="Hauser L."/>
            <person name="Land M."/>
            <person name="Davenport K.W."/>
            <person name="Woyke T."/>
            <person name="Haggblom M.M."/>
        </authorList>
    </citation>
    <scope>NUCLEOTIDE SEQUENCE</scope>
    <source>
        <strain evidence="2">ATCC BAA-1853 / DSM 23119 / SP1PR4</strain>
    </source>
</reference>
<evidence type="ECO:0000313" key="1">
    <source>
        <dbReference type="EMBL" id="ADV80918.1"/>
    </source>
</evidence>
<organism evidence="1 2">
    <name type="scientific">Terriglobus saanensis (strain ATCC BAA-1853 / DSM 23119 / SP1PR4)</name>
    <dbReference type="NCBI Taxonomy" id="401053"/>
    <lineage>
        <taxon>Bacteria</taxon>
        <taxon>Pseudomonadati</taxon>
        <taxon>Acidobacteriota</taxon>
        <taxon>Terriglobia</taxon>
        <taxon>Terriglobales</taxon>
        <taxon>Acidobacteriaceae</taxon>
        <taxon>Terriglobus</taxon>
    </lineage>
</organism>
<sequence length="105" mass="11515">MLMKRRRSGSISEVIAGMNELAVSYGLPNGRYDALLSEEMDEFDALKWVTLSAQRETLLRLEDEKADATRARAAASDPFAGVYKLKRSAPVALTNSPAKLEKLAA</sequence>
<protein>
    <submittedName>
        <fullName evidence="1">Uncharacterized protein</fullName>
    </submittedName>
</protein>
<keyword evidence="2" id="KW-1185">Reference proteome</keyword>
<accession>E8UYA8</accession>
<dbReference type="HOGENOM" id="CLU_2235269_0_0_0"/>
<proteinExistence type="predicted"/>
<evidence type="ECO:0000313" key="2">
    <source>
        <dbReference type="Proteomes" id="UP000006844"/>
    </source>
</evidence>
<dbReference type="AlphaFoldDB" id="E8UYA8"/>
<dbReference type="EMBL" id="CP002467">
    <property type="protein sequence ID" value="ADV80918.1"/>
    <property type="molecule type" value="Genomic_DNA"/>
</dbReference>
<gene>
    <name evidence="1" type="ordered locus">AciPR4_0077</name>
</gene>